<dbReference type="AlphaFoldDB" id="A0A9K3PJ68"/>
<dbReference type="EMBL" id="JAGRRH010000019">
    <property type="protein sequence ID" value="KAG7348716.1"/>
    <property type="molecule type" value="Genomic_DNA"/>
</dbReference>
<reference evidence="1" key="1">
    <citation type="journal article" date="2021" name="Sci. Rep.">
        <title>Diploid genomic architecture of Nitzschia inconspicua, an elite biomass production diatom.</title>
        <authorList>
            <person name="Oliver A."/>
            <person name="Podell S."/>
            <person name="Pinowska A."/>
            <person name="Traller J.C."/>
            <person name="Smith S.R."/>
            <person name="McClure R."/>
            <person name="Beliaev A."/>
            <person name="Bohutskyi P."/>
            <person name="Hill E.A."/>
            <person name="Rabines A."/>
            <person name="Zheng H."/>
            <person name="Allen L.Z."/>
            <person name="Kuo A."/>
            <person name="Grigoriev I.V."/>
            <person name="Allen A.E."/>
            <person name="Hazlebeck D."/>
            <person name="Allen E.E."/>
        </authorList>
    </citation>
    <scope>NUCLEOTIDE SEQUENCE</scope>
    <source>
        <strain evidence="1">Hildebrandi</strain>
    </source>
</reference>
<evidence type="ECO:0000313" key="1">
    <source>
        <dbReference type="EMBL" id="KAG7348716.1"/>
    </source>
</evidence>
<sequence>MSLRRLQTDDEILSWKASDRKRFGLVCGFRATTTQSEQQSEKCQPTTTTTTNMKLTTTTLDLYALAADDIPMQQTKQFQ</sequence>
<accession>A0A9K3PJ68</accession>
<keyword evidence="2" id="KW-1185">Reference proteome</keyword>
<gene>
    <name evidence="1" type="ORF">IV203_011313</name>
</gene>
<comment type="caution">
    <text evidence="1">The sequence shown here is derived from an EMBL/GenBank/DDBJ whole genome shotgun (WGS) entry which is preliminary data.</text>
</comment>
<protein>
    <submittedName>
        <fullName evidence="1">Uncharacterized protein</fullName>
    </submittedName>
</protein>
<organism evidence="1 2">
    <name type="scientific">Nitzschia inconspicua</name>
    <dbReference type="NCBI Taxonomy" id="303405"/>
    <lineage>
        <taxon>Eukaryota</taxon>
        <taxon>Sar</taxon>
        <taxon>Stramenopiles</taxon>
        <taxon>Ochrophyta</taxon>
        <taxon>Bacillariophyta</taxon>
        <taxon>Bacillariophyceae</taxon>
        <taxon>Bacillariophycidae</taxon>
        <taxon>Bacillariales</taxon>
        <taxon>Bacillariaceae</taxon>
        <taxon>Nitzschia</taxon>
    </lineage>
</organism>
<dbReference type="Proteomes" id="UP000693970">
    <property type="component" value="Unassembled WGS sequence"/>
</dbReference>
<name>A0A9K3PJ68_9STRA</name>
<proteinExistence type="predicted"/>
<reference evidence="1" key="2">
    <citation type="submission" date="2021-04" db="EMBL/GenBank/DDBJ databases">
        <authorList>
            <person name="Podell S."/>
        </authorList>
    </citation>
    <scope>NUCLEOTIDE SEQUENCE</scope>
    <source>
        <strain evidence="1">Hildebrandi</strain>
    </source>
</reference>
<evidence type="ECO:0000313" key="2">
    <source>
        <dbReference type="Proteomes" id="UP000693970"/>
    </source>
</evidence>